<organism evidence="4 5">
    <name type="scientific">Paralabilibaculum antarcticum</name>
    <dbReference type="NCBI Taxonomy" id="2912572"/>
    <lineage>
        <taxon>Bacteria</taxon>
        <taxon>Pseudomonadati</taxon>
        <taxon>Bacteroidota</taxon>
        <taxon>Bacteroidia</taxon>
        <taxon>Marinilabiliales</taxon>
        <taxon>Marinifilaceae</taxon>
        <taxon>Paralabilibaculum</taxon>
    </lineage>
</organism>
<dbReference type="Pfam" id="PF13448">
    <property type="entry name" value="DUF4114"/>
    <property type="match status" value="1"/>
</dbReference>
<dbReference type="RefSeq" id="WP_275110918.1">
    <property type="nucleotide sequence ID" value="NZ_JAKJSC010000005.1"/>
</dbReference>
<feature type="chain" id="PRO_5047452294" evidence="1">
    <location>
        <begin position="28"/>
        <end position="703"/>
    </location>
</feature>
<dbReference type="Pfam" id="PF16130">
    <property type="entry name" value="DUF4842"/>
    <property type="match status" value="1"/>
</dbReference>
<dbReference type="InterPro" id="IPR031025">
    <property type="entry name" value="LruC_dom"/>
</dbReference>
<dbReference type="NCBIfam" id="TIGR04456">
    <property type="entry name" value="LruC_dom"/>
    <property type="match status" value="1"/>
</dbReference>
<proteinExistence type="predicted"/>
<accession>A0ABT5VW08</accession>
<reference evidence="4 5" key="1">
    <citation type="submission" date="2022-01" db="EMBL/GenBank/DDBJ databases">
        <title>Labilibaculum sp. nov, a marine bacterium isolated from Antarctica.</title>
        <authorList>
            <person name="Dai W."/>
        </authorList>
    </citation>
    <scope>NUCLEOTIDE SEQUENCE [LARGE SCALE GENOMIC DNA]</scope>
    <source>
        <strain evidence="4 5">DW002</strain>
    </source>
</reference>
<dbReference type="Proteomes" id="UP001528920">
    <property type="component" value="Unassembled WGS sequence"/>
</dbReference>
<feature type="domain" description="DUF4114" evidence="2">
    <location>
        <begin position="311"/>
        <end position="397"/>
    </location>
</feature>
<evidence type="ECO:0000256" key="1">
    <source>
        <dbReference type="SAM" id="SignalP"/>
    </source>
</evidence>
<protein>
    <submittedName>
        <fullName evidence="4">LruC domain-containing protein</fullName>
    </submittedName>
</protein>
<gene>
    <name evidence="4" type="ORF">L3049_16470</name>
</gene>
<dbReference type="EMBL" id="JAKJSC010000005">
    <property type="protein sequence ID" value="MDE5419587.1"/>
    <property type="molecule type" value="Genomic_DNA"/>
</dbReference>
<sequence length="703" mass="78223">MRRIKINQWIFVLSLISFLFYSCSDSSSETEDPIIPEEAEGKYAGFDFKTVQEYQVSVTTSNVGNEALGEVYLEMYTNNPLDTAGVLIPDHLKIRCYKGLTNSNGVIECKVNPAANTDSLFVLTYHVGLPRLTSAFLSGENLNIAIGGSDQTKSAVKSMAVKVDEIPTVKTDNGYYILGDWGKKGLPEYLEALDDEITNEFLEKVNASLPEGNTLMETHPEYLADGDDANIEMIDEGEIWVTFVHEGAGWKNALGYYTYPTGSEPKNIDAIEDMTIIYPNVSMGNKDELKSGNKVQLLYLDQDKEEYTKLFPAGVSVGWFLVAHGWQDGKREVDEGKYTHFSNIYLNEEESEDLQKHNVVLYDDDSERFVLGFEDIPRNSSSCDHDFNDAVFYATFNPITAVKTEDYQAIDDESDDADNDGIRDEYDEYPEDATKAFNNYYVAEGEYGSLAFEDLWPSKGDFDFNDLVVAYNFNQITNADNAIVEIDAKFKVRAIGASKKNAFGFALETASSNVASVSGQQITGGSLSIASNGTENGQSKATIICFDDPYNILAHPGGGSGVNTDPNAPYSTPEVMNLSIKFTNPVNFDDLGTPPYNPFIILNQERGKEVHLPNHEPTDLADTSLFGEYDDNTNPSLGDYYVSSKYLPWAINLPVSFDHPVEKKSILDCYLKFDDWASSNGVNSQDWYMNESGYRNSGNIYSK</sequence>
<dbReference type="PROSITE" id="PS51257">
    <property type="entry name" value="PROKAR_LIPOPROTEIN"/>
    <property type="match status" value="1"/>
</dbReference>
<name>A0ABT5VW08_9BACT</name>
<keyword evidence="5" id="KW-1185">Reference proteome</keyword>
<dbReference type="InterPro" id="IPR032295">
    <property type="entry name" value="DUF4842"/>
</dbReference>
<feature type="signal peptide" evidence="1">
    <location>
        <begin position="1"/>
        <end position="27"/>
    </location>
</feature>
<keyword evidence="1" id="KW-0732">Signal</keyword>
<evidence type="ECO:0000313" key="5">
    <source>
        <dbReference type="Proteomes" id="UP001528920"/>
    </source>
</evidence>
<dbReference type="InterPro" id="IPR025193">
    <property type="entry name" value="DUF4114"/>
</dbReference>
<evidence type="ECO:0000259" key="2">
    <source>
        <dbReference type="Pfam" id="PF13448"/>
    </source>
</evidence>
<feature type="domain" description="DUF4842" evidence="3">
    <location>
        <begin position="481"/>
        <end position="688"/>
    </location>
</feature>
<comment type="caution">
    <text evidence="4">The sequence shown here is derived from an EMBL/GenBank/DDBJ whole genome shotgun (WGS) entry which is preliminary data.</text>
</comment>
<evidence type="ECO:0000259" key="3">
    <source>
        <dbReference type="Pfam" id="PF16130"/>
    </source>
</evidence>
<evidence type="ECO:0000313" key="4">
    <source>
        <dbReference type="EMBL" id="MDE5419587.1"/>
    </source>
</evidence>